<proteinExistence type="inferred from homology"/>
<dbReference type="Proteomes" id="UP001222434">
    <property type="component" value="Unassembled WGS sequence"/>
</dbReference>
<dbReference type="InterPro" id="IPR005363">
    <property type="entry name" value="UPF0167"/>
</dbReference>
<gene>
    <name evidence="2" type="ORF">KKJ01_14690</name>
</gene>
<accession>A0AAJ1J937</accession>
<dbReference type="Pfam" id="PF03691">
    <property type="entry name" value="UPF0167"/>
    <property type="match status" value="1"/>
</dbReference>
<organism evidence="2 3">
    <name type="scientific">Xenorhabdus bovienii</name>
    <name type="common">Xenorhabdus nematophila subsp. bovienii</name>
    <dbReference type="NCBI Taxonomy" id="40576"/>
    <lineage>
        <taxon>Bacteria</taxon>
        <taxon>Pseudomonadati</taxon>
        <taxon>Pseudomonadota</taxon>
        <taxon>Gammaproteobacteria</taxon>
        <taxon>Enterobacterales</taxon>
        <taxon>Morganellaceae</taxon>
        <taxon>Xenorhabdus</taxon>
    </lineage>
</organism>
<comment type="similarity">
    <text evidence="1">Belongs to the UPF0167 family.</text>
</comment>
<name>A0AAJ1J937_XENBV</name>
<evidence type="ECO:0000313" key="3">
    <source>
        <dbReference type="Proteomes" id="UP001222434"/>
    </source>
</evidence>
<dbReference type="EMBL" id="JAILSO010000059">
    <property type="protein sequence ID" value="MDE1479445.1"/>
    <property type="molecule type" value="Genomic_DNA"/>
</dbReference>
<reference evidence="2" key="1">
    <citation type="submission" date="2021-08" db="EMBL/GenBank/DDBJ databases">
        <authorList>
            <person name="Papudeshi B."/>
            <person name="Bashey-Visser F."/>
        </authorList>
    </citation>
    <scope>NUCLEOTIDE SEQUENCE</scope>
    <source>
        <strain evidence="2">MC_266_E_2016</strain>
    </source>
</reference>
<evidence type="ECO:0000256" key="1">
    <source>
        <dbReference type="ARBA" id="ARBA00008525"/>
    </source>
</evidence>
<sequence length="64" mass="6832">MALSKKTLPVFKYHPDPIGTGAFSTDKTVNCDGCHSTASTAANYACVLISANSTMFIYPDLTGW</sequence>
<comment type="caution">
    <text evidence="2">The sequence shown here is derived from an EMBL/GenBank/DDBJ whole genome shotgun (WGS) entry which is preliminary data.</text>
</comment>
<protein>
    <submittedName>
        <fullName evidence="2">CbrC family protein</fullName>
    </submittedName>
</protein>
<dbReference type="RefSeq" id="WP_038244022.1">
    <property type="nucleotide sequence ID" value="NZ_JAILSM010000108.1"/>
</dbReference>
<evidence type="ECO:0000313" key="2">
    <source>
        <dbReference type="EMBL" id="MDE1479445.1"/>
    </source>
</evidence>
<reference evidence="2" key="2">
    <citation type="journal article" date="2022" name="J. Evol. Biol.">
        <title>Pre- and post-association barriers to host switching in sympatric mutualists.</title>
        <authorList>
            <person name="Dinges Z.M."/>
            <person name="Phillips R.K."/>
            <person name="Lively C.M."/>
            <person name="Bashey F."/>
        </authorList>
    </citation>
    <scope>NUCLEOTIDE SEQUENCE</scope>
    <source>
        <strain evidence="2">MC_266_E_2016</strain>
    </source>
</reference>
<dbReference type="AlphaFoldDB" id="A0AAJ1J937"/>